<evidence type="ECO:0000256" key="1">
    <source>
        <dbReference type="PIRSR" id="PIRSR640255-1"/>
    </source>
</evidence>
<reference evidence="6 7" key="2">
    <citation type="journal article" date="2022" name="Mar. Drugs">
        <title>Bioassay-Guided Fractionation Leads to the Detection of Cholic Acid Generated by the Rare Thalassomonas sp.</title>
        <authorList>
            <person name="Pheiffer F."/>
            <person name="Schneider Y.K."/>
            <person name="Hansen E.H."/>
            <person name="Andersen J.H."/>
            <person name="Isaksson J."/>
            <person name="Busche T."/>
            <person name="R C."/>
            <person name="Kalinowski J."/>
            <person name="Zyl L.V."/>
            <person name="Trindade M."/>
        </authorList>
    </citation>
    <scope>NUCLEOTIDE SEQUENCE [LARGE SCALE GENOMIC DNA]</scope>
    <source>
        <strain evidence="6 7">XOM25</strain>
    </source>
</reference>
<dbReference type="Gene3D" id="3.40.570.10">
    <property type="entry name" value="Extracellular Endonuclease, subunit A"/>
    <property type="match status" value="1"/>
</dbReference>
<organism evidence="6 7">
    <name type="scientific">Thalassomonas viridans</name>
    <dbReference type="NCBI Taxonomy" id="137584"/>
    <lineage>
        <taxon>Bacteria</taxon>
        <taxon>Pseudomonadati</taxon>
        <taxon>Pseudomonadota</taxon>
        <taxon>Gammaproteobacteria</taxon>
        <taxon>Alteromonadales</taxon>
        <taxon>Colwelliaceae</taxon>
        <taxon>Thalassomonas</taxon>
    </lineage>
</organism>
<name>A0AAF0CEF8_9GAMM</name>
<keyword evidence="7" id="KW-1185">Reference proteome</keyword>
<dbReference type="KEGG" id="tvd:SG34_033030"/>
<dbReference type="SMART" id="SM00477">
    <property type="entry name" value="NUC"/>
    <property type="match status" value="1"/>
</dbReference>
<feature type="compositionally biased region" description="Basic and acidic residues" evidence="3">
    <location>
        <begin position="78"/>
        <end position="92"/>
    </location>
</feature>
<dbReference type="InterPro" id="IPR020821">
    <property type="entry name" value="ENPP1-3/EXOG-like_nuc-like"/>
</dbReference>
<evidence type="ECO:0000256" key="3">
    <source>
        <dbReference type="SAM" id="MobiDB-lite"/>
    </source>
</evidence>
<dbReference type="InterPro" id="IPR044925">
    <property type="entry name" value="His-Me_finger_sf"/>
</dbReference>
<dbReference type="InterPro" id="IPR001604">
    <property type="entry name" value="Endo_G_ENPP1-like_dom"/>
</dbReference>
<dbReference type="Proteomes" id="UP000032352">
    <property type="component" value="Chromosome pTvir"/>
</dbReference>
<dbReference type="AlphaFoldDB" id="A0AAF0CEF8"/>
<dbReference type="CDD" id="cd00091">
    <property type="entry name" value="NUC"/>
    <property type="match status" value="1"/>
</dbReference>
<accession>A0AAF0CEF8</accession>
<keyword evidence="6" id="KW-0378">Hydrolase</keyword>
<evidence type="ECO:0000259" key="4">
    <source>
        <dbReference type="SMART" id="SM00477"/>
    </source>
</evidence>
<feature type="binding site" evidence="2">
    <location>
        <position position="145"/>
    </location>
    <ligand>
        <name>Mg(2+)</name>
        <dbReference type="ChEBI" id="CHEBI:18420"/>
        <note>catalytic</note>
    </ligand>
</feature>
<dbReference type="GO" id="GO:0004519">
    <property type="term" value="F:endonuclease activity"/>
    <property type="evidence" value="ECO:0007669"/>
    <property type="project" value="UniProtKB-KW"/>
</dbReference>
<feature type="domain" description="ENPP1-3/EXOG-like endonuclease/phosphodiesterase" evidence="4">
    <location>
        <begin position="53"/>
        <end position="243"/>
    </location>
</feature>
<dbReference type="RefSeq" id="WP_053046871.1">
    <property type="nucleotide sequence ID" value="NZ_CP059734.1"/>
</dbReference>
<keyword evidence="6" id="KW-0255">Endonuclease</keyword>
<evidence type="ECO:0000313" key="6">
    <source>
        <dbReference type="EMBL" id="WDE08729.1"/>
    </source>
</evidence>
<dbReference type="PANTHER" id="PTHR13966:SF5">
    <property type="entry name" value="ENDONUCLEASE G, MITOCHONDRIAL"/>
    <property type="match status" value="1"/>
</dbReference>
<dbReference type="GO" id="GO:0016787">
    <property type="term" value="F:hydrolase activity"/>
    <property type="evidence" value="ECO:0007669"/>
    <property type="project" value="InterPro"/>
</dbReference>
<feature type="domain" description="DNA/RNA non-specific endonuclease/pyrophosphatase/phosphodiesterase" evidence="5">
    <location>
        <begin position="52"/>
        <end position="243"/>
    </location>
</feature>
<dbReference type="GO" id="GO:0003676">
    <property type="term" value="F:nucleic acid binding"/>
    <property type="evidence" value="ECO:0007669"/>
    <property type="project" value="InterPro"/>
</dbReference>
<gene>
    <name evidence="6" type="ORF">SG34_033030</name>
</gene>
<feature type="region of interest" description="Disordered" evidence="3">
    <location>
        <begin position="78"/>
        <end position="102"/>
    </location>
</feature>
<feature type="active site" description="Proton acceptor" evidence="1">
    <location>
        <position position="114"/>
    </location>
</feature>
<dbReference type="EMBL" id="CP059734">
    <property type="protein sequence ID" value="WDE08729.1"/>
    <property type="molecule type" value="Genomic_DNA"/>
</dbReference>
<evidence type="ECO:0000313" key="7">
    <source>
        <dbReference type="Proteomes" id="UP000032352"/>
    </source>
</evidence>
<sequence length="257" mass="29047">MKYQVLLTAVLGLMVSGCDDTVAHTTAHTSPSSGQCSHLEYGTPKQSDEVLCREGYALGYNNQLKSAEWVSYVLDKETSPGVPRRNDFRPDEDIPSAYRTTPEDYREPVYSKGHLANSESIDRTRRANSETFLMSNMTPQLPGHNRAIWKGLENRERKWANDRGRVLVLAGPGYSARPKFIGNNVPVPDEYWKVIYDPALEEAIAFIIPHKNLKTAQLNQYLSSVDEVENRFGLDLLSSLNDAAEARVERMKLARQW</sequence>
<evidence type="ECO:0000259" key="5">
    <source>
        <dbReference type="SMART" id="SM00892"/>
    </source>
</evidence>
<dbReference type="SUPFAM" id="SSF54060">
    <property type="entry name" value="His-Me finger endonucleases"/>
    <property type="match status" value="1"/>
</dbReference>
<evidence type="ECO:0000256" key="2">
    <source>
        <dbReference type="PIRSR" id="PIRSR640255-2"/>
    </source>
</evidence>
<dbReference type="InterPro" id="IPR040255">
    <property type="entry name" value="Non-specific_endonuclease"/>
</dbReference>
<protein>
    <submittedName>
        <fullName evidence="6">DNA/RNA non-specific endonuclease</fullName>
    </submittedName>
</protein>
<keyword evidence="6" id="KW-0540">Nuclease</keyword>
<dbReference type="GO" id="GO:0046872">
    <property type="term" value="F:metal ion binding"/>
    <property type="evidence" value="ECO:0007669"/>
    <property type="project" value="UniProtKB-KW"/>
</dbReference>
<dbReference type="InterPro" id="IPR044929">
    <property type="entry name" value="DNA/RNA_non-sp_Endonuclease_sf"/>
</dbReference>
<proteinExistence type="predicted"/>
<dbReference type="PANTHER" id="PTHR13966">
    <property type="entry name" value="ENDONUCLEASE RELATED"/>
    <property type="match status" value="1"/>
</dbReference>
<dbReference type="PROSITE" id="PS51257">
    <property type="entry name" value="PROKAR_LIPOPROTEIN"/>
    <property type="match status" value="1"/>
</dbReference>
<dbReference type="Pfam" id="PF01223">
    <property type="entry name" value="Endonuclease_NS"/>
    <property type="match status" value="1"/>
</dbReference>
<reference evidence="6 7" key="1">
    <citation type="journal article" date="2015" name="Genome Announc.">
        <title>Draft Genome Sequences of Marine Isolates of Thalassomonas viridans and Thalassomonas actiniarum.</title>
        <authorList>
            <person name="Olonade I."/>
            <person name="van Zyl L.J."/>
            <person name="Trindade M."/>
        </authorList>
    </citation>
    <scope>NUCLEOTIDE SEQUENCE [LARGE SCALE GENOMIC DNA]</scope>
    <source>
        <strain evidence="6 7">XOM25</strain>
    </source>
</reference>
<dbReference type="SMART" id="SM00892">
    <property type="entry name" value="Endonuclease_NS"/>
    <property type="match status" value="1"/>
</dbReference>
<keyword evidence="2" id="KW-0479">Metal-binding</keyword>